<dbReference type="AlphaFoldDB" id="A0AA91TVU7"/>
<protein>
    <submittedName>
        <fullName evidence="1">Uncharacterized protein</fullName>
    </submittedName>
</protein>
<name>A0AA91TVU7_NIACI</name>
<dbReference type="Proteomes" id="UP000216961">
    <property type="component" value="Unassembled WGS sequence"/>
</dbReference>
<dbReference type="RefSeq" id="WP_095328549.1">
    <property type="nucleotide sequence ID" value="NZ_NPBQ01000013.1"/>
</dbReference>
<organism evidence="1 2">
    <name type="scientific">Niallia circulans</name>
    <name type="common">Bacillus circulans</name>
    <dbReference type="NCBI Taxonomy" id="1397"/>
    <lineage>
        <taxon>Bacteria</taxon>
        <taxon>Bacillati</taxon>
        <taxon>Bacillota</taxon>
        <taxon>Bacilli</taxon>
        <taxon>Bacillales</taxon>
        <taxon>Bacillaceae</taxon>
        <taxon>Niallia</taxon>
    </lineage>
</organism>
<proteinExistence type="predicted"/>
<comment type="caution">
    <text evidence="1">The sequence shown here is derived from an EMBL/GenBank/DDBJ whole genome shotgun (WGS) entry which is preliminary data.</text>
</comment>
<evidence type="ECO:0000313" key="1">
    <source>
        <dbReference type="EMBL" id="PAD85007.1"/>
    </source>
</evidence>
<gene>
    <name evidence="1" type="ORF">CHH57_01465</name>
</gene>
<dbReference type="EMBL" id="NPBQ01000013">
    <property type="protein sequence ID" value="PAD85007.1"/>
    <property type="molecule type" value="Genomic_DNA"/>
</dbReference>
<reference evidence="1 2" key="1">
    <citation type="submission" date="2017-07" db="EMBL/GenBank/DDBJ databases">
        <title>Isolation and whole genome analysis of endospore-forming bacteria from heroin.</title>
        <authorList>
            <person name="Kalinowski J."/>
            <person name="Ahrens B."/>
            <person name="Al-Dilaimi A."/>
            <person name="Winkler A."/>
            <person name="Wibberg D."/>
            <person name="Schleenbecker U."/>
            <person name="Ruckert C."/>
            <person name="Wolfel R."/>
            <person name="Grass G."/>
        </authorList>
    </citation>
    <scope>NUCLEOTIDE SEQUENCE [LARGE SCALE GENOMIC DNA]</scope>
    <source>
        <strain evidence="1 2">7521-2</strain>
    </source>
</reference>
<evidence type="ECO:0000313" key="2">
    <source>
        <dbReference type="Proteomes" id="UP000216961"/>
    </source>
</evidence>
<accession>A0AA91TVU7</accession>
<sequence>MTVQIGSGFMGAEDILTSTENTEIVPPTDEKWINVKFSFYKFSFKNYQDCHIVVNGSRQFREAGQGFTSNEVDPKIYSFKIEEPGIQYIWSAAY</sequence>